<dbReference type="GO" id="GO:0003700">
    <property type="term" value="F:DNA-binding transcription factor activity"/>
    <property type="evidence" value="ECO:0007669"/>
    <property type="project" value="InterPro"/>
</dbReference>
<dbReference type="SUPFAM" id="SSF46785">
    <property type="entry name" value="Winged helix' DNA-binding domain"/>
    <property type="match status" value="1"/>
</dbReference>
<dbReference type="SUPFAM" id="SSF53850">
    <property type="entry name" value="Periplasmic binding protein-like II"/>
    <property type="match status" value="1"/>
</dbReference>
<dbReference type="Pfam" id="PF03466">
    <property type="entry name" value="LysR_substrate"/>
    <property type="match status" value="1"/>
</dbReference>
<dbReference type="Proteomes" id="UP000824225">
    <property type="component" value="Unassembled WGS sequence"/>
</dbReference>
<dbReference type="FunFam" id="1.10.10.10:FF:000001">
    <property type="entry name" value="LysR family transcriptional regulator"/>
    <property type="match status" value="1"/>
</dbReference>
<evidence type="ECO:0000313" key="6">
    <source>
        <dbReference type="EMBL" id="HJA09582.1"/>
    </source>
</evidence>
<proteinExistence type="inferred from homology"/>
<keyword evidence="3" id="KW-0238">DNA-binding</keyword>
<reference evidence="6" key="2">
    <citation type="submission" date="2021-04" db="EMBL/GenBank/DDBJ databases">
        <authorList>
            <person name="Gilroy R."/>
        </authorList>
    </citation>
    <scope>NUCLEOTIDE SEQUENCE</scope>
    <source>
        <strain evidence="6">CHK186-16707</strain>
    </source>
</reference>
<keyword evidence="2" id="KW-0805">Transcription regulation</keyword>
<sequence>MDWTLEQLNSFVAAAEKGSFSEAARSLGRAQSVVSTHVATLEAELGVDLFDRSARPPALTEAGRELVGEAREVLRRCNRFEAKAIARYKGETGTLSIAMGDGVPFFLLNEILADLARQYTFLRIRLLICPHAEAWQRVEEGDAQLALVYKSENRRPEHCEGSWIATVNQVIVAPWDHPLAGKTDISPSDLAMHRQIVVGDSARGGLRHVMSTLTWETNDLMAALDLAWRGLGWTVLPEPMLHAFSQSTPPDHIKTYVPPHPVVLNSNAWTLPPASILLLWNFLYPRQDIINLLRVRLQEAFRNLDRYLGKS</sequence>
<evidence type="ECO:0000256" key="2">
    <source>
        <dbReference type="ARBA" id="ARBA00023015"/>
    </source>
</evidence>
<dbReference type="InterPro" id="IPR000847">
    <property type="entry name" value="LysR_HTH_N"/>
</dbReference>
<dbReference type="InterPro" id="IPR036388">
    <property type="entry name" value="WH-like_DNA-bd_sf"/>
</dbReference>
<name>A0A9D2HFQ1_9BACT</name>
<dbReference type="Gene3D" id="3.40.190.290">
    <property type="match status" value="1"/>
</dbReference>
<organism evidence="6 7">
    <name type="scientific">Candidatus Mailhella merdigallinarum</name>
    <dbReference type="NCBI Taxonomy" id="2838658"/>
    <lineage>
        <taxon>Bacteria</taxon>
        <taxon>Pseudomonadati</taxon>
        <taxon>Thermodesulfobacteriota</taxon>
        <taxon>Desulfovibrionia</taxon>
        <taxon>Desulfovibrionales</taxon>
        <taxon>Desulfovibrionaceae</taxon>
        <taxon>Mailhella</taxon>
    </lineage>
</organism>
<accession>A0A9D2HFQ1</accession>
<dbReference type="GO" id="GO:0000976">
    <property type="term" value="F:transcription cis-regulatory region binding"/>
    <property type="evidence" value="ECO:0007669"/>
    <property type="project" value="TreeGrafter"/>
</dbReference>
<dbReference type="PROSITE" id="PS50931">
    <property type="entry name" value="HTH_LYSR"/>
    <property type="match status" value="1"/>
</dbReference>
<protein>
    <submittedName>
        <fullName evidence="6">LysR family transcriptional regulator</fullName>
    </submittedName>
</protein>
<comment type="caution">
    <text evidence="6">The sequence shown here is derived from an EMBL/GenBank/DDBJ whole genome shotgun (WGS) entry which is preliminary data.</text>
</comment>
<dbReference type="InterPro" id="IPR036390">
    <property type="entry name" value="WH_DNA-bd_sf"/>
</dbReference>
<evidence type="ECO:0000256" key="3">
    <source>
        <dbReference type="ARBA" id="ARBA00023125"/>
    </source>
</evidence>
<dbReference type="PANTHER" id="PTHR30126:SF91">
    <property type="entry name" value="LYSR FAMILY TRANSCRIPTIONAL REGULATOR"/>
    <property type="match status" value="1"/>
</dbReference>
<dbReference type="Gene3D" id="1.10.10.10">
    <property type="entry name" value="Winged helix-like DNA-binding domain superfamily/Winged helix DNA-binding domain"/>
    <property type="match status" value="1"/>
</dbReference>
<keyword evidence="4" id="KW-0804">Transcription</keyword>
<dbReference type="PANTHER" id="PTHR30126">
    <property type="entry name" value="HTH-TYPE TRANSCRIPTIONAL REGULATOR"/>
    <property type="match status" value="1"/>
</dbReference>
<evidence type="ECO:0000256" key="4">
    <source>
        <dbReference type="ARBA" id="ARBA00023163"/>
    </source>
</evidence>
<dbReference type="PRINTS" id="PR00039">
    <property type="entry name" value="HTHLYSR"/>
</dbReference>
<dbReference type="Pfam" id="PF00126">
    <property type="entry name" value="HTH_1"/>
    <property type="match status" value="1"/>
</dbReference>
<comment type="similarity">
    <text evidence="1">Belongs to the LysR transcriptional regulatory family.</text>
</comment>
<reference evidence="6" key="1">
    <citation type="journal article" date="2021" name="PeerJ">
        <title>Extensive microbial diversity within the chicken gut microbiome revealed by metagenomics and culture.</title>
        <authorList>
            <person name="Gilroy R."/>
            <person name="Ravi A."/>
            <person name="Getino M."/>
            <person name="Pursley I."/>
            <person name="Horton D.L."/>
            <person name="Alikhan N.F."/>
            <person name="Baker D."/>
            <person name="Gharbi K."/>
            <person name="Hall N."/>
            <person name="Watson M."/>
            <person name="Adriaenssens E.M."/>
            <person name="Foster-Nyarko E."/>
            <person name="Jarju S."/>
            <person name="Secka A."/>
            <person name="Antonio M."/>
            <person name="Oren A."/>
            <person name="Chaudhuri R.R."/>
            <person name="La Ragione R."/>
            <person name="Hildebrand F."/>
            <person name="Pallen M.J."/>
        </authorList>
    </citation>
    <scope>NUCLEOTIDE SEQUENCE</scope>
    <source>
        <strain evidence="6">CHK186-16707</strain>
    </source>
</reference>
<dbReference type="EMBL" id="DXAN01000032">
    <property type="protein sequence ID" value="HJA09582.1"/>
    <property type="molecule type" value="Genomic_DNA"/>
</dbReference>
<evidence type="ECO:0000313" key="7">
    <source>
        <dbReference type="Proteomes" id="UP000824225"/>
    </source>
</evidence>
<gene>
    <name evidence="6" type="ORF">H9962_10420</name>
</gene>
<dbReference type="AlphaFoldDB" id="A0A9D2HFQ1"/>
<dbReference type="CDD" id="cd05466">
    <property type="entry name" value="PBP2_LTTR_substrate"/>
    <property type="match status" value="1"/>
</dbReference>
<evidence type="ECO:0000256" key="1">
    <source>
        <dbReference type="ARBA" id="ARBA00009437"/>
    </source>
</evidence>
<evidence type="ECO:0000259" key="5">
    <source>
        <dbReference type="PROSITE" id="PS50931"/>
    </source>
</evidence>
<dbReference type="InterPro" id="IPR005119">
    <property type="entry name" value="LysR_subst-bd"/>
</dbReference>
<feature type="domain" description="HTH lysR-type" evidence="5">
    <location>
        <begin position="3"/>
        <end position="60"/>
    </location>
</feature>